<evidence type="ECO:0000256" key="2">
    <source>
        <dbReference type="ARBA" id="ARBA00022679"/>
    </source>
</evidence>
<dbReference type="InterPro" id="IPR002935">
    <property type="entry name" value="SAM_O-MeTrfase"/>
</dbReference>
<keyword evidence="1" id="KW-0489">Methyltransferase</keyword>
<evidence type="ECO:0000256" key="1">
    <source>
        <dbReference type="ARBA" id="ARBA00022603"/>
    </source>
</evidence>
<dbReference type="InterPro" id="IPR029063">
    <property type="entry name" value="SAM-dependent_MTases_sf"/>
</dbReference>
<dbReference type="PROSITE" id="PS51682">
    <property type="entry name" value="SAM_OMT_I"/>
    <property type="match status" value="1"/>
</dbReference>
<dbReference type="Gene3D" id="3.40.50.150">
    <property type="entry name" value="Vaccinia Virus protein VP39"/>
    <property type="match status" value="1"/>
</dbReference>
<dbReference type="Pfam" id="PF01596">
    <property type="entry name" value="Methyltransf_3"/>
    <property type="match status" value="1"/>
</dbReference>
<protein>
    <submittedName>
        <fullName evidence="4">Unannotated protein</fullName>
    </submittedName>
</protein>
<name>A0A6J6RZI3_9ZZZZ</name>
<proteinExistence type="predicted"/>
<reference evidence="4" key="1">
    <citation type="submission" date="2020-05" db="EMBL/GenBank/DDBJ databases">
        <authorList>
            <person name="Chiriac C."/>
            <person name="Salcher M."/>
            <person name="Ghai R."/>
            <person name="Kavagutti S V."/>
        </authorList>
    </citation>
    <scope>NUCLEOTIDE SEQUENCE</scope>
</reference>
<keyword evidence="2" id="KW-0808">Transferase</keyword>
<accession>A0A6J6RZI3</accession>
<gene>
    <name evidence="4" type="ORF">UFOPK2782_00113</name>
</gene>
<keyword evidence="3" id="KW-0949">S-adenosyl-L-methionine</keyword>
<dbReference type="AlphaFoldDB" id="A0A6J6RZI3"/>
<dbReference type="EMBL" id="CAEZYS010000007">
    <property type="protein sequence ID" value="CAB4727698.1"/>
    <property type="molecule type" value="Genomic_DNA"/>
</dbReference>
<evidence type="ECO:0000313" key="4">
    <source>
        <dbReference type="EMBL" id="CAB4727698.1"/>
    </source>
</evidence>
<dbReference type="SUPFAM" id="SSF53335">
    <property type="entry name" value="S-adenosyl-L-methionine-dependent methyltransferases"/>
    <property type="match status" value="1"/>
</dbReference>
<dbReference type="GO" id="GO:0008171">
    <property type="term" value="F:O-methyltransferase activity"/>
    <property type="evidence" value="ECO:0007669"/>
    <property type="project" value="InterPro"/>
</dbReference>
<evidence type="ECO:0000256" key="3">
    <source>
        <dbReference type="ARBA" id="ARBA00022691"/>
    </source>
</evidence>
<organism evidence="4">
    <name type="scientific">freshwater metagenome</name>
    <dbReference type="NCBI Taxonomy" id="449393"/>
    <lineage>
        <taxon>unclassified sequences</taxon>
        <taxon>metagenomes</taxon>
        <taxon>ecological metagenomes</taxon>
    </lineage>
</organism>
<sequence length="72" mass="7826">MVDVVQESYRLLKTGGVLIIDNALDGGKVADPTQRDFETIARRDSIKAIKEDSRWSSSLLPIGGGALLARKI</sequence>
<dbReference type="GO" id="GO:0032259">
    <property type="term" value="P:methylation"/>
    <property type="evidence" value="ECO:0007669"/>
    <property type="project" value="UniProtKB-KW"/>
</dbReference>